<evidence type="ECO:0000259" key="7">
    <source>
        <dbReference type="Pfam" id="PF08154"/>
    </source>
</evidence>
<sequence>MEQVSLSDVVQKGNGSSSTTTTPSAVGELPQSDLLAENEQQKLTLHTCPPFVTVKFITRTHPHHTPETPFKIPSSLSRYGLSEIVNHLLGNEDRKSIVPFEFLVRYKNKKIFLRTTLRNFYVLSQRWPEEIDTLEYIEAQPAPRSVDQIPHDDWLSHIVNLRRTEDGMGKRDYLVTSCYDGKIRVIDSQTGSVLGVHRHARAALAVDCRRITMVPDDLTVISGGQNEKVHYYRYDSERRKFEMKCLLTGHEAPVNAISINPSGSLVFTASTDRTIQYWSLTQKALNMDEHYMKILEEQQEDDDASNIQEPASKKRKLQIIEQPSIDVFNGHTLGVNALAWKDNTQLFSGSDDHTILLWDIHSRQPVTKLQGSKVVSALSYNQELGVILSTHPDGAIRMWDPRAEDATAQVFRSHKGWVRSVDWARKPGLTYQFTSGADDNLIKIWDVRSAIPLHSFSHHKKSQEEKEEIKQQIEEDKKFREMDTLVRPMLHAKRARSNFKTMCVTYAQGSNSVIYSGSSDCTVKKHVIENKHAEEAMKD</sequence>
<dbReference type="PANTHER" id="PTHR19855">
    <property type="entry name" value="WD40 REPEAT PROTEIN 12, 37"/>
    <property type="match status" value="1"/>
</dbReference>
<dbReference type="PANTHER" id="PTHR19855:SF11">
    <property type="entry name" value="RIBOSOME BIOGENESIS PROTEIN WDR12"/>
    <property type="match status" value="1"/>
</dbReference>
<dbReference type="SMART" id="SM00320">
    <property type="entry name" value="WD40"/>
    <property type="match status" value="7"/>
</dbReference>
<feature type="region of interest" description="Disordered" evidence="6">
    <location>
        <begin position="1"/>
        <end position="27"/>
    </location>
</feature>
<evidence type="ECO:0000256" key="5">
    <source>
        <dbReference type="PROSITE-ProRule" id="PRU00221"/>
    </source>
</evidence>
<dbReference type="Gene3D" id="2.130.10.10">
    <property type="entry name" value="YVTN repeat-like/Quinoprotein amine dehydrogenase"/>
    <property type="match status" value="1"/>
</dbReference>
<protein>
    <recommendedName>
        <fullName evidence="7">NLE domain-containing protein</fullName>
    </recommendedName>
</protein>
<dbReference type="SUPFAM" id="SSF50978">
    <property type="entry name" value="WD40 repeat-like"/>
    <property type="match status" value="1"/>
</dbReference>
<dbReference type="PROSITE" id="PS50294">
    <property type="entry name" value="WD_REPEATS_REGION"/>
    <property type="match status" value="3"/>
</dbReference>
<evidence type="ECO:0000256" key="3">
    <source>
        <dbReference type="ARBA" id="ARBA00022737"/>
    </source>
</evidence>
<dbReference type="PRINTS" id="PR00320">
    <property type="entry name" value="GPROTEINBRPT"/>
</dbReference>
<dbReference type="PROSITE" id="PS00678">
    <property type="entry name" value="WD_REPEATS_1"/>
    <property type="match status" value="1"/>
</dbReference>
<comment type="subcellular location">
    <subcellularLocation>
        <location evidence="1">Nucleus</location>
        <location evidence="1">Nucleolus</location>
    </subcellularLocation>
</comment>
<feature type="repeat" description="WD" evidence="5">
    <location>
        <begin position="411"/>
        <end position="455"/>
    </location>
</feature>
<keyword evidence="4" id="KW-0539">Nucleus</keyword>
<name>A0A7S1KSZ3_9EUKA</name>
<dbReference type="GO" id="GO:0005730">
    <property type="term" value="C:nucleolus"/>
    <property type="evidence" value="ECO:0007669"/>
    <property type="project" value="UniProtKB-SubCell"/>
</dbReference>
<feature type="domain" description="NLE" evidence="7">
    <location>
        <begin position="52"/>
        <end position="120"/>
    </location>
</feature>
<dbReference type="CDD" id="cd00200">
    <property type="entry name" value="WD40"/>
    <property type="match status" value="1"/>
</dbReference>
<dbReference type="InterPro" id="IPR036322">
    <property type="entry name" value="WD40_repeat_dom_sf"/>
</dbReference>
<feature type="repeat" description="WD" evidence="5">
    <location>
        <begin position="247"/>
        <end position="288"/>
    </location>
</feature>
<dbReference type="AlphaFoldDB" id="A0A7S1KSZ3"/>
<evidence type="ECO:0000256" key="2">
    <source>
        <dbReference type="ARBA" id="ARBA00022574"/>
    </source>
</evidence>
<keyword evidence="3" id="KW-0677">Repeat</keyword>
<evidence type="ECO:0000256" key="1">
    <source>
        <dbReference type="ARBA" id="ARBA00004604"/>
    </source>
</evidence>
<dbReference type="InterPro" id="IPR001680">
    <property type="entry name" value="WD40_rpt"/>
</dbReference>
<feature type="repeat" description="WD" evidence="5">
    <location>
        <begin position="328"/>
        <end position="368"/>
    </location>
</feature>
<feature type="repeat" description="WD" evidence="5">
    <location>
        <begin position="375"/>
        <end position="409"/>
    </location>
</feature>
<organism evidence="8">
    <name type="scientific">Percolomonas cosmopolitus</name>
    <dbReference type="NCBI Taxonomy" id="63605"/>
    <lineage>
        <taxon>Eukaryota</taxon>
        <taxon>Discoba</taxon>
        <taxon>Heterolobosea</taxon>
        <taxon>Tetramitia</taxon>
        <taxon>Eutetramitia</taxon>
        <taxon>Percolomonadidae</taxon>
        <taxon>Percolomonas</taxon>
    </lineage>
</organism>
<keyword evidence="2 5" id="KW-0853">WD repeat</keyword>
<dbReference type="Pfam" id="PF00400">
    <property type="entry name" value="WD40"/>
    <property type="match status" value="3"/>
</dbReference>
<dbReference type="InterPro" id="IPR012972">
    <property type="entry name" value="NLE"/>
</dbReference>
<evidence type="ECO:0000256" key="4">
    <source>
        <dbReference type="ARBA" id="ARBA00023242"/>
    </source>
</evidence>
<dbReference type="InterPro" id="IPR015943">
    <property type="entry name" value="WD40/YVTN_repeat-like_dom_sf"/>
</dbReference>
<reference evidence="8" key="1">
    <citation type="submission" date="2021-01" db="EMBL/GenBank/DDBJ databases">
        <authorList>
            <person name="Corre E."/>
            <person name="Pelletier E."/>
            <person name="Niang G."/>
            <person name="Scheremetjew M."/>
            <person name="Finn R."/>
            <person name="Kale V."/>
            <person name="Holt S."/>
            <person name="Cochrane G."/>
            <person name="Meng A."/>
            <person name="Brown T."/>
            <person name="Cohen L."/>
        </authorList>
    </citation>
    <scope>NUCLEOTIDE SEQUENCE</scope>
    <source>
        <strain evidence="8">WS</strain>
    </source>
</reference>
<evidence type="ECO:0000313" key="8">
    <source>
        <dbReference type="EMBL" id="CAD9084804.1"/>
    </source>
</evidence>
<dbReference type="PROSITE" id="PS50082">
    <property type="entry name" value="WD_REPEATS_2"/>
    <property type="match status" value="4"/>
</dbReference>
<evidence type="ECO:0000256" key="6">
    <source>
        <dbReference type="SAM" id="MobiDB-lite"/>
    </source>
</evidence>
<accession>A0A7S1KSZ3</accession>
<dbReference type="Pfam" id="PF08154">
    <property type="entry name" value="NLE"/>
    <property type="match status" value="1"/>
</dbReference>
<gene>
    <name evidence="8" type="ORF">PCOS0759_LOCUS8058</name>
</gene>
<dbReference type="InterPro" id="IPR020472">
    <property type="entry name" value="WD40_PAC1"/>
</dbReference>
<dbReference type="EMBL" id="HBGD01009815">
    <property type="protein sequence ID" value="CAD9084804.1"/>
    <property type="molecule type" value="Transcribed_RNA"/>
</dbReference>
<proteinExistence type="predicted"/>
<dbReference type="InterPro" id="IPR019775">
    <property type="entry name" value="WD40_repeat_CS"/>
</dbReference>